<keyword evidence="1" id="KW-0805">Transcription regulation</keyword>
<dbReference type="InterPro" id="IPR000485">
    <property type="entry name" value="AsnC-type_HTH_dom"/>
</dbReference>
<dbReference type="SMART" id="SM00344">
    <property type="entry name" value="HTH_ASNC"/>
    <property type="match status" value="1"/>
</dbReference>
<dbReference type="InterPro" id="IPR019888">
    <property type="entry name" value="Tscrpt_reg_AsnC-like"/>
</dbReference>
<evidence type="ECO:0000313" key="5">
    <source>
        <dbReference type="EMBL" id="MDC7676396.1"/>
    </source>
</evidence>
<dbReference type="Gene3D" id="1.10.10.10">
    <property type="entry name" value="Winged helix-like DNA-binding domain superfamily/Winged helix DNA-binding domain"/>
    <property type="match status" value="1"/>
</dbReference>
<dbReference type="Pfam" id="PF01037">
    <property type="entry name" value="AsnC_trans_reg"/>
    <property type="match status" value="1"/>
</dbReference>
<proteinExistence type="predicted"/>
<evidence type="ECO:0000256" key="2">
    <source>
        <dbReference type="ARBA" id="ARBA00023125"/>
    </source>
</evidence>
<evidence type="ECO:0000313" key="6">
    <source>
        <dbReference type="Proteomes" id="UP001218579"/>
    </source>
</evidence>
<keyword evidence="3" id="KW-0804">Transcription</keyword>
<keyword evidence="6" id="KW-1185">Reference proteome</keyword>
<accession>A0ABT5HJH4</accession>
<evidence type="ECO:0000259" key="4">
    <source>
        <dbReference type="PROSITE" id="PS50956"/>
    </source>
</evidence>
<dbReference type="RefSeq" id="WP_272744736.1">
    <property type="nucleotide sequence ID" value="NZ_JAQQKV010000002.1"/>
</dbReference>
<name>A0ABT5HJH4_9CAUL</name>
<dbReference type="InterPro" id="IPR019887">
    <property type="entry name" value="Tscrpt_reg_AsnC/Lrp_C"/>
</dbReference>
<dbReference type="PROSITE" id="PS50956">
    <property type="entry name" value="HTH_ASNC_2"/>
    <property type="match status" value="1"/>
</dbReference>
<dbReference type="InterPro" id="IPR019885">
    <property type="entry name" value="Tscrpt_reg_HTH_AsnC-type_CS"/>
</dbReference>
<feature type="domain" description="HTH asnC-type" evidence="4">
    <location>
        <begin position="4"/>
        <end position="64"/>
    </location>
</feature>
<dbReference type="PRINTS" id="PR00033">
    <property type="entry name" value="HTHASNC"/>
</dbReference>
<sequence length="152" mass="17034">MQALDAIDRNILRHLRENARMSNAALAKAVGLSPSACLRRINILEQSGVIRGYTALVGDSLGEDGIAVIIRISLEKQTEASFSRFESAVRRHPEIRECLLMTGDSDYLLRVDVDNAHEFERIHNDVLSKLPGVQRIHSSFSIRNVLATQRKK</sequence>
<dbReference type="InterPro" id="IPR036390">
    <property type="entry name" value="WH_DNA-bd_sf"/>
</dbReference>
<dbReference type="PANTHER" id="PTHR30154">
    <property type="entry name" value="LEUCINE-RESPONSIVE REGULATORY PROTEIN"/>
    <property type="match status" value="1"/>
</dbReference>
<reference evidence="5 6" key="1">
    <citation type="submission" date="2023-01" db="EMBL/GenBank/DDBJ databases">
        <title>Novel species of the genus Asticcacaulis isolated from rivers.</title>
        <authorList>
            <person name="Lu H."/>
        </authorList>
    </citation>
    <scope>NUCLEOTIDE SEQUENCE [LARGE SCALE GENOMIC DNA]</scope>
    <source>
        <strain evidence="5 6">LKC15W</strain>
    </source>
</reference>
<dbReference type="InterPro" id="IPR011008">
    <property type="entry name" value="Dimeric_a/b-barrel"/>
</dbReference>
<dbReference type="CDD" id="cd00090">
    <property type="entry name" value="HTH_ARSR"/>
    <property type="match status" value="1"/>
</dbReference>
<evidence type="ECO:0000256" key="1">
    <source>
        <dbReference type="ARBA" id="ARBA00023015"/>
    </source>
</evidence>
<dbReference type="SUPFAM" id="SSF46785">
    <property type="entry name" value="Winged helix' DNA-binding domain"/>
    <property type="match status" value="1"/>
</dbReference>
<comment type="caution">
    <text evidence="5">The sequence shown here is derived from an EMBL/GenBank/DDBJ whole genome shotgun (WGS) entry which is preliminary data.</text>
</comment>
<gene>
    <name evidence="5" type="ORF">PQU98_09665</name>
</gene>
<dbReference type="Proteomes" id="UP001218579">
    <property type="component" value="Unassembled WGS sequence"/>
</dbReference>
<dbReference type="SUPFAM" id="SSF54909">
    <property type="entry name" value="Dimeric alpha+beta barrel"/>
    <property type="match status" value="1"/>
</dbReference>
<keyword evidence="2" id="KW-0238">DNA-binding</keyword>
<dbReference type="Gene3D" id="3.30.70.920">
    <property type="match status" value="1"/>
</dbReference>
<dbReference type="EMBL" id="JAQQKV010000002">
    <property type="protein sequence ID" value="MDC7676396.1"/>
    <property type="molecule type" value="Genomic_DNA"/>
</dbReference>
<organism evidence="5 6">
    <name type="scientific">Asticcacaulis machinosus</name>
    <dbReference type="NCBI Taxonomy" id="2984211"/>
    <lineage>
        <taxon>Bacteria</taxon>
        <taxon>Pseudomonadati</taxon>
        <taxon>Pseudomonadota</taxon>
        <taxon>Alphaproteobacteria</taxon>
        <taxon>Caulobacterales</taxon>
        <taxon>Caulobacteraceae</taxon>
        <taxon>Asticcacaulis</taxon>
    </lineage>
</organism>
<protein>
    <submittedName>
        <fullName evidence="5">Lrp/AsnC family transcriptional regulator</fullName>
    </submittedName>
</protein>
<dbReference type="InterPro" id="IPR036388">
    <property type="entry name" value="WH-like_DNA-bd_sf"/>
</dbReference>
<evidence type="ECO:0000256" key="3">
    <source>
        <dbReference type="ARBA" id="ARBA00023163"/>
    </source>
</evidence>
<dbReference type="Pfam" id="PF13412">
    <property type="entry name" value="HTH_24"/>
    <property type="match status" value="1"/>
</dbReference>
<dbReference type="PROSITE" id="PS00519">
    <property type="entry name" value="HTH_ASNC_1"/>
    <property type="match status" value="1"/>
</dbReference>
<dbReference type="InterPro" id="IPR011991">
    <property type="entry name" value="ArsR-like_HTH"/>
</dbReference>
<dbReference type="PANTHER" id="PTHR30154:SF34">
    <property type="entry name" value="TRANSCRIPTIONAL REGULATOR AZLB"/>
    <property type="match status" value="1"/>
</dbReference>